<protein>
    <submittedName>
        <fullName evidence="9">Rod shape-determining protein MreD</fullName>
    </submittedName>
</protein>
<sequence length="169" mass="18601">MKLTVWQNLDLVARQIAPVLLTLVTVILARMPMHVPHLGPVMPWLTLVAVFYWAAHRPDLMPGPAVFAVGLFYDLLAGAPLGVGIIVLLLVHAAIAGQRRFFVSRSFSVLWAVFAIVALVAMALHWGLTMVATGVLLSPEPMVFQTLTTIAMYPLLTWVFAHVQRAVLR</sequence>
<feature type="transmembrane region" description="Helical" evidence="8">
    <location>
        <begin position="142"/>
        <end position="161"/>
    </location>
</feature>
<keyword evidence="3" id="KW-1003">Cell membrane</keyword>
<keyword evidence="7 8" id="KW-0472">Membrane</keyword>
<evidence type="ECO:0000256" key="2">
    <source>
        <dbReference type="ARBA" id="ARBA00007776"/>
    </source>
</evidence>
<dbReference type="Pfam" id="PF04093">
    <property type="entry name" value="MreD"/>
    <property type="match status" value="1"/>
</dbReference>
<feature type="transmembrane region" description="Helical" evidence="8">
    <location>
        <begin position="75"/>
        <end position="97"/>
    </location>
</feature>
<dbReference type="STRING" id="1082479.SAMN05216241_10178"/>
<proteinExistence type="inferred from homology"/>
<dbReference type="GO" id="GO:0005886">
    <property type="term" value="C:plasma membrane"/>
    <property type="evidence" value="ECO:0007669"/>
    <property type="project" value="UniProtKB-SubCell"/>
</dbReference>
<feature type="transmembrane region" description="Helical" evidence="8">
    <location>
        <begin position="109"/>
        <end position="136"/>
    </location>
</feature>
<dbReference type="NCBIfam" id="TIGR03426">
    <property type="entry name" value="shape_MreD"/>
    <property type="match status" value="1"/>
</dbReference>
<dbReference type="EMBL" id="FNCE01000001">
    <property type="protein sequence ID" value="SDF43241.1"/>
    <property type="molecule type" value="Genomic_DNA"/>
</dbReference>
<dbReference type="OrthoDB" id="7161178at2"/>
<keyword evidence="6 8" id="KW-1133">Transmembrane helix</keyword>
<name>A0A1G7L1J8_9PROT</name>
<evidence type="ECO:0000313" key="10">
    <source>
        <dbReference type="Proteomes" id="UP000199415"/>
    </source>
</evidence>
<comment type="subcellular location">
    <subcellularLocation>
        <location evidence="1">Cell membrane</location>
        <topology evidence="1">Multi-pass membrane protein</topology>
    </subcellularLocation>
</comment>
<evidence type="ECO:0000256" key="8">
    <source>
        <dbReference type="SAM" id="Phobius"/>
    </source>
</evidence>
<dbReference type="Proteomes" id="UP000199415">
    <property type="component" value="Unassembled WGS sequence"/>
</dbReference>
<gene>
    <name evidence="9" type="ORF">SAMN05216241_10178</name>
</gene>
<evidence type="ECO:0000256" key="3">
    <source>
        <dbReference type="ARBA" id="ARBA00022475"/>
    </source>
</evidence>
<evidence type="ECO:0000256" key="7">
    <source>
        <dbReference type="ARBA" id="ARBA00023136"/>
    </source>
</evidence>
<comment type="similarity">
    <text evidence="2">Belongs to the MreD family.</text>
</comment>
<dbReference type="RefSeq" id="WP_090018147.1">
    <property type="nucleotide sequence ID" value="NZ_FNCE01000001.1"/>
</dbReference>
<accession>A0A1G7L1J8</accession>
<keyword evidence="5" id="KW-0133">Cell shape</keyword>
<evidence type="ECO:0000313" key="9">
    <source>
        <dbReference type="EMBL" id="SDF43241.1"/>
    </source>
</evidence>
<dbReference type="InterPro" id="IPR007227">
    <property type="entry name" value="Cell_shape_determining_MreD"/>
</dbReference>
<reference evidence="9 10" key="1">
    <citation type="submission" date="2016-10" db="EMBL/GenBank/DDBJ databases">
        <authorList>
            <person name="de Groot N.N."/>
        </authorList>
    </citation>
    <scope>NUCLEOTIDE SEQUENCE [LARGE SCALE GENOMIC DNA]</scope>
    <source>
        <strain evidence="9 10">DSM 25584</strain>
    </source>
</reference>
<keyword evidence="4 8" id="KW-0812">Transmembrane</keyword>
<dbReference type="AlphaFoldDB" id="A0A1G7L1J8"/>
<feature type="transmembrane region" description="Helical" evidence="8">
    <location>
        <begin position="38"/>
        <end position="55"/>
    </location>
</feature>
<organism evidence="9 10">
    <name type="scientific">Limimonas halophila</name>
    <dbReference type="NCBI Taxonomy" id="1082479"/>
    <lineage>
        <taxon>Bacteria</taxon>
        <taxon>Pseudomonadati</taxon>
        <taxon>Pseudomonadota</taxon>
        <taxon>Alphaproteobacteria</taxon>
        <taxon>Rhodospirillales</taxon>
        <taxon>Rhodovibrionaceae</taxon>
        <taxon>Limimonas</taxon>
    </lineage>
</organism>
<evidence type="ECO:0000256" key="6">
    <source>
        <dbReference type="ARBA" id="ARBA00022989"/>
    </source>
</evidence>
<evidence type="ECO:0000256" key="4">
    <source>
        <dbReference type="ARBA" id="ARBA00022692"/>
    </source>
</evidence>
<feature type="transmembrane region" description="Helical" evidence="8">
    <location>
        <begin position="12"/>
        <end position="31"/>
    </location>
</feature>
<evidence type="ECO:0000256" key="1">
    <source>
        <dbReference type="ARBA" id="ARBA00004651"/>
    </source>
</evidence>
<evidence type="ECO:0000256" key="5">
    <source>
        <dbReference type="ARBA" id="ARBA00022960"/>
    </source>
</evidence>
<dbReference type="GO" id="GO:0008360">
    <property type="term" value="P:regulation of cell shape"/>
    <property type="evidence" value="ECO:0007669"/>
    <property type="project" value="UniProtKB-KW"/>
</dbReference>
<keyword evidence="10" id="KW-1185">Reference proteome</keyword>